<dbReference type="PANTHER" id="PTHR39150">
    <property type="entry name" value="54S RIBOSOMAL PROTEIN L28, MITOCHONDRIAL"/>
    <property type="match status" value="1"/>
</dbReference>
<dbReference type="InterPro" id="IPR019192">
    <property type="entry name" value="Ribosomal_mL40"/>
</dbReference>
<keyword evidence="3" id="KW-0809">Transit peptide</keyword>
<evidence type="ECO:0000256" key="3">
    <source>
        <dbReference type="ARBA" id="ARBA00022946"/>
    </source>
</evidence>
<dbReference type="Proteomes" id="UP001360560">
    <property type="component" value="Unassembled WGS sequence"/>
</dbReference>
<dbReference type="GO" id="GO:0005840">
    <property type="term" value="C:ribosome"/>
    <property type="evidence" value="ECO:0007669"/>
    <property type="project" value="UniProtKB-KW"/>
</dbReference>
<evidence type="ECO:0000256" key="6">
    <source>
        <dbReference type="ARBA" id="ARBA00023274"/>
    </source>
</evidence>
<evidence type="ECO:0000256" key="4">
    <source>
        <dbReference type="ARBA" id="ARBA00022980"/>
    </source>
</evidence>
<evidence type="ECO:0000256" key="7">
    <source>
        <dbReference type="ARBA" id="ARBA00035192"/>
    </source>
</evidence>
<evidence type="ECO:0000256" key="1">
    <source>
        <dbReference type="ARBA" id="ARBA00004173"/>
    </source>
</evidence>
<keyword evidence="6" id="KW-0687">Ribonucleoprotein</keyword>
<reference evidence="8 9" key="1">
    <citation type="journal article" date="2023" name="Elife">
        <title>Identification of key yeast species and microbe-microbe interactions impacting larval growth of Drosophila in the wild.</title>
        <authorList>
            <person name="Mure A."/>
            <person name="Sugiura Y."/>
            <person name="Maeda R."/>
            <person name="Honda K."/>
            <person name="Sakurai N."/>
            <person name="Takahashi Y."/>
            <person name="Watada M."/>
            <person name="Katoh T."/>
            <person name="Gotoh A."/>
            <person name="Gotoh Y."/>
            <person name="Taniguchi I."/>
            <person name="Nakamura K."/>
            <person name="Hayashi T."/>
            <person name="Katayama T."/>
            <person name="Uemura T."/>
            <person name="Hattori Y."/>
        </authorList>
    </citation>
    <scope>NUCLEOTIDE SEQUENCE [LARGE SCALE GENOMIC DNA]</scope>
    <source>
        <strain evidence="8 9">SC-9</strain>
    </source>
</reference>
<comment type="similarity">
    <text evidence="2">Belongs to the mitochondrion-specific ribosomal protein mL40 family.</text>
</comment>
<name>A0AAV5QKA3_9ASCO</name>
<gene>
    <name evidence="8" type="ORF">DASC09_024640</name>
</gene>
<dbReference type="GeneID" id="90073118"/>
<accession>A0AAV5QKA3</accession>
<dbReference type="GO" id="GO:0005739">
    <property type="term" value="C:mitochondrion"/>
    <property type="evidence" value="ECO:0007669"/>
    <property type="project" value="UniProtKB-SubCell"/>
</dbReference>
<keyword evidence="5" id="KW-0496">Mitochondrion</keyword>
<sequence length="169" mass="19038">MLTNTIKLQSGLGLSLSQRIMPASASISSMMAGTISSQFTRGKRTKSKSTMSQGTQRVVGQLSVMSAARKQPLRLKLTNEDLVRHQVVHNAWAMLQKQKRQVREEKLTKQFEAMQSAMEDLKHGVEDGGVLFGFGSKFEKTKKRVSLELRVPTEYPPNQVWNHKYSKSD</sequence>
<evidence type="ECO:0000313" key="9">
    <source>
        <dbReference type="Proteomes" id="UP001360560"/>
    </source>
</evidence>
<proteinExistence type="inferred from homology"/>
<organism evidence="8 9">
    <name type="scientific">Saccharomycopsis crataegensis</name>
    <dbReference type="NCBI Taxonomy" id="43959"/>
    <lineage>
        <taxon>Eukaryota</taxon>
        <taxon>Fungi</taxon>
        <taxon>Dikarya</taxon>
        <taxon>Ascomycota</taxon>
        <taxon>Saccharomycotina</taxon>
        <taxon>Saccharomycetes</taxon>
        <taxon>Saccharomycopsidaceae</taxon>
        <taxon>Saccharomycopsis</taxon>
    </lineage>
</organism>
<dbReference type="EMBL" id="BTFZ01000004">
    <property type="protein sequence ID" value="GMM35139.1"/>
    <property type="molecule type" value="Genomic_DNA"/>
</dbReference>
<evidence type="ECO:0000256" key="2">
    <source>
        <dbReference type="ARBA" id="ARBA00009360"/>
    </source>
</evidence>
<dbReference type="AlphaFoldDB" id="A0AAV5QKA3"/>
<protein>
    <recommendedName>
        <fullName evidence="7">Large ribosomal subunit protein mL40</fullName>
    </recommendedName>
</protein>
<dbReference type="Pfam" id="PF09812">
    <property type="entry name" value="MRP-L28"/>
    <property type="match status" value="1"/>
</dbReference>
<dbReference type="PANTHER" id="PTHR39150:SF1">
    <property type="entry name" value="LARGE RIBOSOMAL SUBUNIT PROTEIN ML40"/>
    <property type="match status" value="1"/>
</dbReference>
<keyword evidence="9" id="KW-1185">Reference proteome</keyword>
<dbReference type="RefSeq" id="XP_064852139.1">
    <property type="nucleotide sequence ID" value="XM_064996067.1"/>
</dbReference>
<evidence type="ECO:0000256" key="5">
    <source>
        <dbReference type="ARBA" id="ARBA00023128"/>
    </source>
</evidence>
<dbReference type="GO" id="GO:0032543">
    <property type="term" value="P:mitochondrial translation"/>
    <property type="evidence" value="ECO:0007669"/>
    <property type="project" value="InterPro"/>
</dbReference>
<keyword evidence="4 8" id="KW-0689">Ribosomal protein</keyword>
<evidence type="ECO:0000313" key="8">
    <source>
        <dbReference type="EMBL" id="GMM35139.1"/>
    </source>
</evidence>
<dbReference type="GO" id="GO:1990904">
    <property type="term" value="C:ribonucleoprotein complex"/>
    <property type="evidence" value="ECO:0007669"/>
    <property type="project" value="UniProtKB-KW"/>
</dbReference>
<comment type="subcellular location">
    <subcellularLocation>
        <location evidence="1">Mitochondrion</location>
    </subcellularLocation>
</comment>
<comment type="caution">
    <text evidence="8">The sequence shown here is derived from an EMBL/GenBank/DDBJ whole genome shotgun (WGS) entry which is preliminary data.</text>
</comment>
<dbReference type="GO" id="GO:0003735">
    <property type="term" value="F:structural constituent of ribosome"/>
    <property type="evidence" value="ECO:0007669"/>
    <property type="project" value="InterPro"/>
</dbReference>
<dbReference type="InterPro" id="IPR042831">
    <property type="entry name" value="Ribosomal_mL40_fung"/>
</dbReference>
<dbReference type="Gene3D" id="6.10.250.3440">
    <property type="match status" value="1"/>
</dbReference>